<keyword evidence="12" id="KW-1185">Reference proteome</keyword>
<evidence type="ECO:0000256" key="4">
    <source>
        <dbReference type="ARBA" id="ARBA00022490"/>
    </source>
</evidence>
<evidence type="ECO:0000256" key="9">
    <source>
        <dbReference type="ARBA" id="ARBA00049244"/>
    </source>
</evidence>
<dbReference type="NCBIfam" id="TIGR00594">
    <property type="entry name" value="polc"/>
    <property type="match status" value="1"/>
</dbReference>
<evidence type="ECO:0000313" key="12">
    <source>
        <dbReference type="Proteomes" id="UP000240506"/>
    </source>
</evidence>
<dbReference type="InterPro" id="IPR003141">
    <property type="entry name" value="Pol/His_phosphatase_N"/>
</dbReference>
<comment type="caution">
    <text evidence="11">The sequence shown here is derived from an EMBL/GenBank/DDBJ whole genome shotgun (WGS) entry which is preliminary data.</text>
</comment>
<organism evidence="11 12">
    <name type="scientific">Shewanella morhuae</name>
    <dbReference type="NCBI Taxonomy" id="365591"/>
    <lineage>
        <taxon>Bacteria</taxon>
        <taxon>Pseudomonadati</taxon>
        <taxon>Pseudomonadota</taxon>
        <taxon>Gammaproteobacteria</taxon>
        <taxon>Alteromonadales</taxon>
        <taxon>Shewanellaceae</taxon>
        <taxon>Shewanella</taxon>
    </lineage>
</organism>
<dbReference type="InterPro" id="IPR004365">
    <property type="entry name" value="NA-bd_OB_tRNA"/>
</dbReference>
<comment type="subcellular location">
    <subcellularLocation>
        <location evidence="1">Cytoplasm</location>
    </subcellularLocation>
</comment>
<sequence length="1157" mass="129504">MSDPRFVHLRVHSDYSMTDGVAKVKPILAQVEAHGMAAVALTDQNNFCGLVKFYSGCHGSGIKPIIGADFWMQVPGFEGELCALTIIAMNNVGYQNLTQIISQAYLRGQVAGRVVIDQEWLLTYNEGILLLSGAKEGDVGKALLKGNSTQVESLCTFYQTHFTDRYFLELIRTGRADEERYLHMAVGLAQEKGIPVVATNQVVFLKPEDFDAHEIRVAIHDGFTLADPRRPKKYSEQQYLRSEEEMCALFADIPMALANSVEIAKRCNVTIRLYEYFLPNFPTGDMSIEDFLVDCSRKGLEERLEFLFPEPQVRVEKRGEYDERLDIELKVINQMGFPGYFLIVMEFIQWGKDNGIPVGPGRGSGAGSLVAYALKITDLDPLEFDLLFERFLNPERVSMPDFDVDFCMDRRDEVIDHVAELYGREAVSQIITFGTMAAKAVIRDVGRVLGHPYGFVDRISKLIPPEPGMTLAKAFEVEPALQESYDGDEDVKDLIDMCRKLEGVTRNAGKHAGGVVIAPTKITDFAPLYCDAEGKNPVTQFDKNDVETAGLVKFDFLGLRTLTIIDWALEMVNKVEVKNGRPPVRIEAIPLTDQACFRLLKKYETTAVFQLESRGMKDLIKRLQPDCFEDMIALVALFRPGPLQSGMVDNFIERKHGREKVSYPDAEYQHESLKELLSPTYGIILYQEQVMQIAQVLSGYTLGGADMLRRAMGKKKPEEMAKQRGTFKEGAINNGVDGDLSMKIFDLVEKFAGYGFNKSHSAAYALVSYQTLWLKTHYPSQFMAAVMSADMDNTDKIVTLVDECERMGLPLIPPDVNKGLFKFTVDDDLRIVYGIGAIKGVGEGPVESILEGRKDGPFIDLFDFCARIDLKKLNKRVIEKLICAGALDSLGPHRASMMATLPEAIRAADQHAKAEAIGQHDMFGLLNSEPEDSKQQFVECAPWPDKIWLEGERETLGLYLTGHPINQYLKELKHYTSGRLKDVHPTERGKTAKAAGLVVATRVMLTKRGSKMGLLTLDDKSARLEIMLFTEAFEKFNHLLEKDRILICEGEVSFDDFAGGNRMTARNIIDISEARSHFAKALEIDMDGSELTPSALDIFEQALSPWRNGAVPVVINYTQAQAKGQFRLADTWRVNPTDDLMLSLESLLGPNKVRILF</sequence>
<dbReference type="PANTHER" id="PTHR32294:SF0">
    <property type="entry name" value="DNA POLYMERASE III SUBUNIT ALPHA"/>
    <property type="match status" value="1"/>
</dbReference>
<dbReference type="Pfam" id="PF17657">
    <property type="entry name" value="DNA_pol3_finger"/>
    <property type="match status" value="1"/>
</dbReference>
<dbReference type="InterPro" id="IPR029460">
    <property type="entry name" value="DNAPol_HHH"/>
</dbReference>
<protein>
    <recommendedName>
        <fullName evidence="3">DNA polymerase III subunit alpha</fullName>
        <ecNumber evidence="2">2.7.7.7</ecNumber>
    </recommendedName>
</protein>
<dbReference type="Pfam" id="PF01336">
    <property type="entry name" value="tRNA_anti-codon"/>
    <property type="match status" value="1"/>
</dbReference>
<dbReference type="InterPro" id="IPR004805">
    <property type="entry name" value="DnaE2/DnaE/PolC"/>
</dbReference>
<keyword evidence="6" id="KW-0548">Nucleotidyltransferase</keyword>
<dbReference type="Gene3D" id="3.20.20.140">
    <property type="entry name" value="Metal-dependent hydrolases"/>
    <property type="match status" value="1"/>
</dbReference>
<dbReference type="Pfam" id="PF07733">
    <property type="entry name" value="DNA_pol3_alpha"/>
    <property type="match status" value="1"/>
</dbReference>
<evidence type="ECO:0000256" key="7">
    <source>
        <dbReference type="ARBA" id="ARBA00022705"/>
    </source>
</evidence>
<dbReference type="EC" id="2.7.7.7" evidence="2"/>
<gene>
    <name evidence="11" type="ORF">C9I43_03865</name>
</gene>
<keyword evidence="4" id="KW-0963">Cytoplasm</keyword>
<dbReference type="Gene3D" id="1.10.10.1600">
    <property type="entry name" value="Bacterial DNA polymerase III alpha subunit, thumb domain"/>
    <property type="match status" value="1"/>
</dbReference>
<dbReference type="InterPro" id="IPR049821">
    <property type="entry name" value="PolIIIA_DnaE1_PHP"/>
</dbReference>
<name>A0ABX5HUA6_9GAMM</name>
<dbReference type="SUPFAM" id="SSF89550">
    <property type="entry name" value="PHP domain-like"/>
    <property type="match status" value="1"/>
</dbReference>
<evidence type="ECO:0000313" key="11">
    <source>
        <dbReference type="EMBL" id="PTA49727.1"/>
    </source>
</evidence>
<dbReference type="CDD" id="cd07433">
    <property type="entry name" value="PHP_PolIIIA_DnaE1"/>
    <property type="match status" value="1"/>
</dbReference>
<evidence type="ECO:0000256" key="8">
    <source>
        <dbReference type="ARBA" id="ARBA00022932"/>
    </source>
</evidence>
<dbReference type="InterPro" id="IPR011708">
    <property type="entry name" value="DNA_pol3_alpha_NTPase_dom"/>
</dbReference>
<dbReference type="PANTHER" id="PTHR32294">
    <property type="entry name" value="DNA POLYMERASE III SUBUNIT ALPHA"/>
    <property type="match status" value="1"/>
</dbReference>
<dbReference type="Proteomes" id="UP000240506">
    <property type="component" value="Unassembled WGS sequence"/>
</dbReference>
<dbReference type="InterPro" id="IPR040982">
    <property type="entry name" value="DNA_pol3_finger"/>
</dbReference>
<dbReference type="InterPro" id="IPR016195">
    <property type="entry name" value="Pol/histidinol_Pase-like"/>
</dbReference>
<dbReference type="CDD" id="cd04485">
    <property type="entry name" value="DnaE_OBF"/>
    <property type="match status" value="1"/>
</dbReference>
<dbReference type="RefSeq" id="WP_076496776.1">
    <property type="nucleotide sequence ID" value="NZ_FTNN01000002.1"/>
</dbReference>
<comment type="catalytic activity">
    <reaction evidence="9">
        <text>DNA(n) + a 2'-deoxyribonucleoside 5'-triphosphate = DNA(n+1) + diphosphate</text>
        <dbReference type="Rhea" id="RHEA:22508"/>
        <dbReference type="Rhea" id="RHEA-COMP:17339"/>
        <dbReference type="Rhea" id="RHEA-COMP:17340"/>
        <dbReference type="ChEBI" id="CHEBI:33019"/>
        <dbReference type="ChEBI" id="CHEBI:61560"/>
        <dbReference type="ChEBI" id="CHEBI:173112"/>
        <dbReference type="EC" id="2.7.7.7"/>
    </reaction>
</comment>
<dbReference type="InterPro" id="IPR041931">
    <property type="entry name" value="DNA_pol3_alpha_thumb_dom"/>
</dbReference>
<dbReference type="Gene3D" id="1.10.150.870">
    <property type="match status" value="1"/>
</dbReference>
<evidence type="ECO:0000256" key="5">
    <source>
        <dbReference type="ARBA" id="ARBA00022679"/>
    </source>
</evidence>
<dbReference type="EMBL" id="PYSG01000002">
    <property type="protein sequence ID" value="PTA49727.1"/>
    <property type="molecule type" value="Genomic_DNA"/>
</dbReference>
<evidence type="ECO:0000256" key="3">
    <source>
        <dbReference type="ARBA" id="ARBA00019114"/>
    </source>
</evidence>
<keyword evidence="5" id="KW-0808">Transferase</keyword>
<accession>A0ABX5HUA6</accession>
<dbReference type="InterPro" id="IPR048472">
    <property type="entry name" value="DNA_pol_IIIA_C"/>
</dbReference>
<feature type="domain" description="Polymerase/histidinol phosphatase N-terminal" evidence="10">
    <location>
        <begin position="7"/>
        <end position="74"/>
    </location>
</feature>
<evidence type="ECO:0000256" key="2">
    <source>
        <dbReference type="ARBA" id="ARBA00012417"/>
    </source>
</evidence>
<dbReference type="NCBIfam" id="NF004226">
    <property type="entry name" value="PRK05673.1"/>
    <property type="match status" value="1"/>
</dbReference>
<dbReference type="SMART" id="SM00481">
    <property type="entry name" value="POLIIIAc"/>
    <property type="match status" value="1"/>
</dbReference>
<proteinExistence type="predicted"/>
<dbReference type="Pfam" id="PF20914">
    <property type="entry name" value="DNA_pol_IIIA_C"/>
    <property type="match status" value="1"/>
</dbReference>
<reference evidence="11 12" key="1">
    <citation type="submission" date="2018-04" db="EMBL/GenBank/DDBJ databases">
        <title>Genomic sequence of a freshwater isolate of Shewanella morhuae.</title>
        <authorList>
            <person name="Castillo D.E."/>
            <person name="Gram L."/>
        </authorList>
    </citation>
    <scope>NUCLEOTIDE SEQUENCE [LARGE SCALE GENOMIC DNA]</scope>
    <source>
        <strain evidence="11 12">CW7</strain>
    </source>
</reference>
<dbReference type="InterPro" id="IPR004013">
    <property type="entry name" value="PHP_dom"/>
</dbReference>
<evidence type="ECO:0000256" key="1">
    <source>
        <dbReference type="ARBA" id="ARBA00004496"/>
    </source>
</evidence>
<evidence type="ECO:0000259" key="10">
    <source>
        <dbReference type="SMART" id="SM00481"/>
    </source>
</evidence>
<evidence type="ECO:0000256" key="6">
    <source>
        <dbReference type="ARBA" id="ARBA00022695"/>
    </source>
</evidence>
<dbReference type="Pfam" id="PF02811">
    <property type="entry name" value="PHP"/>
    <property type="match status" value="1"/>
</dbReference>
<keyword evidence="8" id="KW-0239">DNA-directed DNA polymerase</keyword>
<dbReference type="Pfam" id="PF14579">
    <property type="entry name" value="HHH_6"/>
    <property type="match status" value="1"/>
</dbReference>
<keyword evidence="7" id="KW-0235">DNA replication</keyword>